<keyword evidence="2" id="KW-1185">Reference proteome</keyword>
<reference evidence="1 2" key="1">
    <citation type="submission" date="2022-12" db="EMBL/GenBank/DDBJ databases">
        <title>Chromosome-level genome of Tegillarca granosa.</title>
        <authorList>
            <person name="Kim J."/>
        </authorList>
    </citation>
    <scope>NUCLEOTIDE SEQUENCE [LARGE SCALE GENOMIC DNA]</scope>
    <source>
        <strain evidence="1">Teg-2019</strain>
        <tissue evidence="1">Adductor muscle</tissue>
    </source>
</reference>
<organism evidence="1 2">
    <name type="scientific">Tegillarca granosa</name>
    <name type="common">Malaysian cockle</name>
    <name type="synonym">Anadara granosa</name>
    <dbReference type="NCBI Taxonomy" id="220873"/>
    <lineage>
        <taxon>Eukaryota</taxon>
        <taxon>Metazoa</taxon>
        <taxon>Spiralia</taxon>
        <taxon>Lophotrochozoa</taxon>
        <taxon>Mollusca</taxon>
        <taxon>Bivalvia</taxon>
        <taxon>Autobranchia</taxon>
        <taxon>Pteriomorphia</taxon>
        <taxon>Arcoida</taxon>
        <taxon>Arcoidea</taxon>
        <taxon>Arcidae</taxon>
        <taxon>Tegillarca</taxon>
    </lineage>
</organism>
<dbReference type="PANTHER" id="PTHR11362:SF82">
    <property type="entry name" value="PHOSPHATIDYLETHANOLAMINE-BINDING PROTEIN 4"/>
    <property type="match status" value="1"/>
</dbReference>
<accession>A0ABQ9F7Z2</accession>
<dbReference type="InterPro" id="IPR036610">
    <property type="entry name" value="PEBP-like_sf"/>
</dbReference>
<dbReference type="EMBL" id="JARBDR010000440">
    <property type="protein sequence ID" value="KAJ8312400.1"/>
    <property type="molecule type" value="Genomic_DNA"/>
</dbReference>
<comment type="caution">
    <text evidence="1">The sequence shown here is derived from an EMBL/GenBank/DDBJ whole genome shotgun (WGS) entry which is preliminary data.</text>
</comment>
<dbReference type="InterPro" id="IPR008914">
    <property type="entry name" value="PEBP"/>
</dbReference>
<dbReference type="Pfam" id="PF01161">
    <property type="entry name" value="PBP"/>
    <property type="match status" value="1"/>
</dbReference>
<sequence length="491" mass="55079">MVLDKNAFWFGNNYTQDCPYGPFSLECTNDSPNEPANLITRIFKDMTIDTSKIDRFLTVKYTTEADKTYEGCGQTWQTGPSRIIDVDPLSSDTIYHPLDTKLQPEMTWDRTPGELYTIIIYDAGSHIAHAIHINYNETEVIKPYSGPLNPTSRANVYAFLLFKQKSFINLTEEWRAKLANPMVSTSYNISDAITELQLEGPIAVNVIRVTADLYSVQTFINRHILNNCAYFVSEALKSHNRSFIPYGVSLSVMMYIKFTSLPIQFDSCCKKYNFPQDDNVNLNPIGNGRLKTYQARTGSPVSVQLVKRTIYPMATNFNGALHTLIAVDPDVPSSSAGTQDKPLLHWFVANIPDGVVSNGTEIKSYIGPAPPDKNDHTYYFLLYEQKSQLSENITEMYAGNDCSGSLSGRCLFDVSRMVSDNNLKLVGASWFKATNDEYVRHNHANRNRDNIATICKGVAGYTPNCVVGHGERIVLSFSVLVLSIFSKLFIV</sequence>
<dbReference type="InterPro" id="IPR035810">
    <property type="entry name" value="PEBP_euk"/>
</dbReference>
<dbReference type="SUPFAM" id="SSF49777">
    <property type="entry name" value="PEBP-like"/>
    <property type="match status" value="2"/>
</dbReference>
<evidence type="ECO:0008006" key="3">
    <source>
        <dbReference type="Google" id="ProtNLM"/>
    </source>
</evidence>
<dbReference type="PANTHER" id="PTHR11362">
    <property type="entry name" value="PHOSPHATIDYLETHANOLAMINE-BINDING PROTEIN"/>
    <property type="match status" value="1"/>
</dbReference>
<dbReference type="Gene3D" id="3.90.280.10">
    <property type="entry name" value="PEBP-like"/>
    <property type="match status" value="2"/>
</dbReference>
<evidence type="ECO:0000313" key="1">
    <source>
        <dbReference type="EMBL" id="KAJ8312400.1"/>
    </source>
</evidence>
<name>A0ABQ9F7Z2_TEGGR</name>
<proteinExistence type="predicted"/>
<protein>
    <recommendedName>
        <fullName evidence="3">Phosphatidylethanolamine-binding protein</fullName>
    </recommendedName>
</protein>
<dbReference type="CDD" id="cd00866">
    <property type="entry name" value="PEBP_euk"/>
    <property type="match status" value="1"/>
</dbReference>
<gene>
    <name evidence="1" type="ORF">KUTeg_009773</name>
</gene>
<dbReference type="Proteomes" id="UP001217089">
    <property type="component" value="Unassembled WGS sequence"/>
</dbReference>
<evidence type="ECO:0000313" key="2">
    <source>
        <dbReference type="Proteomes" id="UP001217089"/>
    </source>
</evidence>